<feature type="transmembrane region" description="Helical" evidence="1">
    <location>
        <begin position="12"/>
        <end position="32"/>
    </location>
</feature>
<keyword evidence="1" id="KW-0472">Membrane</keyword>
<gene>
    <name evidence="2" type="ORF">A3C24_05360</name>
</gene>
<dbReference type="EMBL" id="MFZM01000041">
    <property type="protein sequence ID" value="OGK22561.1"/>
    <property type="molecule type" value="Genomic_DNA"/>
</dbReference>
<accession>A0A1F7GUP9</accession>
<reference evidence="2 3" key="1">
    <citation type="journal article" date="2016" name="Nat. Commun.">
        <title>Thousands of microbial genomes shed light on interconnected biogeochemical processes in an aquifer system.</title>
        <authorList>
            <person name="Anantharaman K."/>
            <person name="Brown C.T."/>
            <person name="Hug L.A."/>
            <person name="Sharon I."/>
            <person name="Castelle C.J."/>
            <person name="Probst A.J."/>
            <person name="Thomas B.C."/>
            <person name="Singh A."/>
            <person name="Wilkins M.J."/>
            <person name="Karaoz U."/>
            <person name="Brodie E.L."/>
            <person name="Williams K.H."/>
            <person name="Hubbard S.S."/>
            <person name="Banfield J.F."/>
        </authorList>
    </citation>
    <scope>NUCLEOTIDE SEQUENCE [LARGE SCALE GENOMIC DNA]</scope>
</reference>
<evidence type="ECO:0000313" key="2">
    <source>
        <dbReference type="EMBL" id="OGK22561.1"/>
    </source>
</evidence>
<proteinExistence type="predicted"/>
<protein>
    <submittedName>
        <fullName evidence="2">Uncharacterized protein</fullName>
    </submittedName>
</protein>
<keyword evidence="1" id="KW-1133">Transmembrane helix</keyword>
<dbReference type="AlphaFoldDB" id="A0A1F7GUP9"/>
<sequence>MAKKKSSTDNTTAIAGLLVLVSIILGAAFFALMQRYNEAQLIEKQLEVDQAYTELMNSPKVQVPSEN</sequence>
<evidence type="ECO:0000256" key="1">
    <source>
        <dbReference type="SAM" id="Phobius"/>
    </source>
</evidence>
<name>A0A1F7GUP9_9BACT</name>
<keyword evidence="1" id="KW-0812">Transmembrane</keyword>
<organism evidence="2 3">
    <name type="scientific">Candidatus Roizmanbacteria bacterium RIFCSPHIGHO2_02_FULL_37_24</name>
    <dbReference type="NCBI Taxonomy" id="1802037"/>
    <lineage>
        <taxon>Bacteria</taxon>
        <taxon>Candidatus Roizmaniibacteriota</taxon>
    </lineage>
</organism>
<dbReference type="Proteomes" id="UP000177159">
    <property type="component" value="Unassembled WGS sequence"/>
</dbReference>
<evidence type="ECO:0000313" key="3">
    <source>
        <dbReference type="Proteomes" id="UP000177159"/>
    </source>
</evidence>
<comment type="caution">
    <text evidence="2">The sequence shown here is derived from an EMBL/GenBank/DDBJ whole genome shotgun (WGS) entry which is preliminary data.</text>
</comment>